<feature type="transmembrane region" description="Helical" evidence="2">
    <location>
        <begin position="12"/>
        <end position="32"/>
    </location>
</feature>
<sequence length="88" mass="9317">MLRHDFEPGRLIVGLAFTGAGVVYLGSATGGWEPAWFLAIPIVAAGLILGAIAGVLSYAIRRRTRRNAPVEPADTPPDTDDTTTRAAR</sequence>
<keyword evidence="2" id="KW-0472">Membrane</keyword>
<dbReference type="RefSeq" id="WP_128556114.1">
    <property type="nucleotide sequence ID" value="NZ_QUAK01000071.1"/>
</dbReference>
<accession>A0A372M6Z9</accession>
<keyword evidence="2" id="KW-0812">Transmembrane</keyword>
<dbReference type="AlphaFoldDB" id="A0A372M6Z9"/>
<feature type="region of interest" description="Disordered" evidence="1">
    <location>
        <begin position="66"/>
        <end position="88"/>
    </location>
</feature>
<protein>
    <submittedName>
        <fullName evidence="3">Uncharacterized protein</fullName>
    </submittedName>
</protein>
<reference evidence="3 4" key="1">
    <citation type="submission" date="2018-08" db="EMBL/GenBank/DDBJ databases">
        <title>Isolation, diversity and antifungal activity of Actinobacteria from wheat.</title>
        <authorList>
            <person name="Han C."/>
        </authorList>
    </citation>
    <scope>NUCLEOTIDE SEQUENCE [LARGE SCALE GENOMIC DNA]</scope>
    <source>
        <strain evidence="3 4">NEAU-YY421</strain>
    </source>
</reference>
<evidence type="ECO:0000313" key="3">
    <source>
        <dbReference type="EMBL" id="RFU86295.1"/>
    </source>
</evidence>
<dbReference type="EMBL" id="QUAK01000071">
    <property type="protein sequence ID" value="RFU86295.1"/>
    <property type="molecule type" value="Genomic_DNA"/>
</dbReference>
<feature type="transmembrane region" description="Helical" evidence="2">
    <location>
        <begin position="38"/>
        <end position="60"/>
    </location>
</feature>
<dbReference type="OrthoDB" id="4338664at2"/>
<comment type="caution">
    <text evidence="3">The sequence shown here is derived from an EMBL/GenBank/DDBJ whole genome shotgun (WGS) entry which is preliminary data.</text>
</comment>
<evidence type="ECO:0000256" key="2">
    <source>
        <dbReference type="SAM" id="Phobius"/>
    </source>
</evidence>
<evidence type="ECO:0000313" key="4">
    <source>
        <dbReference type="Proteomes" id="UP000263094"/>
    </source>
</evidence>
<gene>
    <name evidence="3" type="ORF">DY218_12875</name>
</gene>
<keyword evidence="4" id="KW-1185">Reference proteome</keyword>
<dbReference type="Proteomes" id="UP000263094">
    <property type="component" value="Unassembled WGS sequence"/>
</dbReference>
<proteinExistence type="predicted"/>
<organism evidence="3 4">
    <name type="scientific">Streptomyces triticagri</name>
    <dbReference type="NCBI Taxonomy" id="2293568"/>
    <lineage>
        <taxon>Bacteria</taxon>
        <taxon>Bacillati</taxon>
        <taxon>Actinomycetota</taxon>
        <taxon>Actinomycetes</taxon>
        <taxon>Kitasatosporales</taxon>
        <taxon>Streptomycetaceae</taxon>
        <taxon>Streptomyces</taxon>
    </lineage>
</organism>
<evidence type="ECO:0000256" key="1">
    <source>
        <dbReference type="SAM" id="MobiDB-lite"/>
    </source>
</evidence>
<name>A0A372M6Z9_9ACTN</name>
<keyword evidence="2" id="KW-1133">Transmembrane helix</keyword>